<evidence type="ECO:0000313" key="1">
    <source>
        <dbReference type="EMBL" id="QGQ26259.1"/>
    </source>
</evidence>
<gene>
    <name evidence="1" type="ORF">F1728_27850</name>
</gene>
<keyword evidence="2" id="KW-1185">Reference proteome</keyword>
<protein>
    <recommendedName>
        <fullName evidence="3">DUF4177 domain-containing protein</fullName>
    </recommendedName>
</protein>
<sequence length="62" mass="7003">MEYRIEPIGGRFSNKDIKDLADQFTKRAKVGYKLHSVFEAQQPGCLGIGTATTTYFAIYVKE</sequence>
<evidence type="ECO:0008006" key="3">
    <source>
        <dbReference type="Google" id="ProtNLM"/>
    </source>
</evidence>
<dbReference type="RefSeq" id="WP_155366760.1">
    <property type="nucleotide sequence ID" value="NZ_CP043930.1"/>
</dbReference>
<dbReference type="KEGG" id="gim:F1728_27850"/>
<proteinExistence type="predicted"/>
<reference evidence="1 2" key="1">
    <citation type="submission" date="2019-09" db="EMBL/GenBank/DDBJ databases">
        <title>Gimesia benthica sp. nov., a novel bacterium isolated from deep-sea water of the Northwest Indian Ocean.</title>
        <authorList>
            <person name="Dai X."/>
        </authorList>
    </citation>
    <scope>NUCLEOTIDE SEQUENCE [LARGE SCALE GENOMIC DNA]</scope>
    <source>
        <strain evidence="1 2">E7</strain>
    </source>
</reference>
<organism evidence="1 2">
    <name type="scientific">Gimesia benthica</name>
    <dbReference type="NCBI Taxonomy" id="2608982"/>
    <lineage>
        <taxon>Bacteria</taxon>
        <taxon>Pseudomonadati</taxon>
        <taxon>Planctomycetota</taxon>
        <taxon>Planctomycetia</taxon>
        <taxon>Planctomycetales</taxon>
        <taxon>Planctomycetaceae</taxon>
        <taxon>Gimesia</taxon>
    </lineage>
</organism>
<dbReference type="AlphaFoldDB" id="A0A6I6APD2"/>
<dbReference type="EMBL" id="CP043930">
    <property type="protein sequence ID" value="QGQ26259.1"/>
    <property type="molecule type" value="Genomic_DNA"/>
</dbReference>
<evidence type="ECO:0000313" key="2">
    <source>
        <dbReference type="Proteomes" id="UP000427281"/>
    </source>
</evidence>
<name>A0A6I6APD2_9PLAN</name>
<dbReference type="Proteomes" id="UP000427281">
    <property type="component" value="Chromosome"/>
</dbReference>
<accession>A0A6I6APD2</accession>